<keyword evidence="3" id="KW-0611">Plant defense</keyword>
<dbReference type="Pfam" id="PF09805">
    <property type="entry name" value="Nop25"/>
    <property type="match status" value="1"/>
</dbReference>
<dbReference type="FunFam" id="3.40.50.10140:FF:000007">
    <property type="entry name" value="Disease resistance protein (TIR-NBS-LRR class)"/>
    <property type="match status" value="1"/>
</dbReference>
<dbReference type="InterPro" id="IPR035897">
    <property type="entry name" value="Toll_tir_struct_dom_sf"/>
</dbReference>
<dbReference type="InterPro" id="IPR058546">
    <property type="entry name" value="RPS4B/Roq1-like_LRR"/>
</dbReference>
<reference evidence="8 9" key="1">
    <citation type="journal article" date="2016" name="G3 (Bethesda)">
        <title>First Draft Assembly and Annotation of the Genome of a California Endemic Oak Quercus lobata Nee (Fagaceae).</title>
        <authorList>
            <person name="Sork V.L."/>
            <person name="Fitz-Gibbon S.T."/>
            <person name="Puiu D."/>
            <person name="Crepeau M."/>
            <person name="Gugger P.F."/>
            <person name="Sherman R."/>
            <person name="Stevens K."/>
            <person name="Langley C.H."/>
            <person name="Pellegrini M."/>
            <person name="Salzberg S.L."/>
        </authorList>
    </citation>
    <scope>NUCLEOTIDE SEQUENCE [LARGE SCALE GENOMIC DNA]</scope>
    <source>
        <strain evidence="8 9">cv. SW786</strain>
    </source>
</reference>
<dbReference type="Pfam" id="PF00931">
    <property type="entry name" value="NB-ARC"/>
    <property type="match status" value="1"/>
</dbReference>
<dbReference type="InterPro" id="IPR042197">
    <property type="entry name" value="Apaf_helical"/>
</dbReference>
<dbReference type="InterPro" id="IPR058192">
    <property type="entry name" value="WHD_ROQ1-like"/>
</dbReference>
<reference evidence="8" key="2">
    <citation type="submission" date="2021-01" db="UniProtKB">
        <authorList>
            <consortium name="EnsemblPlants"/>
        </authorList>
    </citation>
    <scope>IDENTIFICATION</scope>
</reference>
<feature type="region of interest" description="Disordered" evidence="5">
    <location>
        <begin position="220"/>
        <end position="281"/>
    </location>
</feature>
<organism evidence="8 9">
    <name type="scientific">Quercus lobata</name>
    <name type="common">Valley oak</name>
    <dbReference type="NCBI Taxonomy" id="97700"/>
    <lineage>
        <taxon>Eukaryota</taxon>
        <taxon>Viridiplantae</taxon>
        <taxon>Streptophyta</taxon>
        <taxon>Embryophyta</taxon>
        <taxon>Tracheophyta</taxon>
        <taxon>Spermatophyta</taxon>
        <taxon>Magnoliopsida</taxon>
        <taxon>eudicotyledons</taxon>
        <taxon>Gunneridae</taxon>
        <taxon>Pentapetalae</taxon>
        <taxon>rosids</taxon>
        <taxon>fabids</taxon>
        <taxon>Fagales</taxon>
        <taxon>Fagaceae</taxon>
        <taxon>Quercus</taxon>
    </lineage>
</organism>
<evidence type="ECO:0000256" key="6">
    <source>
        <dbReference type="SAM" id="Phobius"/>
    </source>
</evidence>
<dbReference type="Gene3D" id="3.80.10.10">
    <property type="entry name" value="Ribonuclease Inhibitor"/>
    <property type="match status" value="2"/>
</dbReference>
<evidence type="ECO:0000256" key="5">
    <source>
        <dbReference type="SAM" id="MobiDB-lite"/>
    </source>
</evidence>
<evidence type="ECO:0000256" key="2">
    <source>
        <dbReference type="ARBA" id="ARBA00022737"/>
    </source>
</evidence>
<evidence type="ECO:0000313" key="8">
    <source>
        <dbReference type="EnsemblPlants" id="QL04p036609:mrna"/>
    </source>
</evidence>
<evidence type="ECO:0000256" key="3">
    <source>
        <dbReference type="ARBA" id="ARBA00022821"/>
    </source>
</evidence>
<keyword evidence="6" id="KW-1133">Transmembrane helix</keyword>
<dbReference type="PANTHER" id="PTHR11017:SF570">
    <property type="entry name" value="DISEASE RESISTANCE PROTEIN (TIR-NBS CLASS)-RELATED"/>
    <property type="match status" value="1"/>
</dbReference>
<keyword evidence="9" id="KW-1185">Reference proteome</keyword>
<dbReference type="SMART" id="SM00255">
    <property type="entry name" value="TIR"/>
    <property type="match status" value="1"/>
</dbReference>
<dbReference type="PANTHER" id="PTHR11017">
    <property type="entry name" value="LEUCINE-RICH REPEAT-CONTAINING PROTEIN"/>
    <property type="match status" value="1"/>
</dbReference>
<dbReference type="GO" id="GO:0006952">
    <property type="term" value="P:defense response"/>
    <property type="evidence" value="ECO:0007669"/>
    <property type="project" value="UniProtKB-KW"/>
</dbReference>
<dbReference type="Pfam" id="PF01582">
    <property type="entry name" value="TIR"/>
    <property type="match status" value="1"/>
</dbReference>
<name>A0A7N2LGS8_QUELO</name>
<dbReference type="EMBL" id="LRBV02000004">
    <property type="status" value="NOT_ANNOTATED_CDS"/>
    <property type="molecule type" value="Genomic_DNA"/>
</dbReference>
<keyword evidence="6" id="KW-0472">Membrane</keyword>
<keyword evidence="4" id="KW-0520">NAD</keyword>
<feature type="region of interest" description="Disordered" evidence="5">
    <location>
        <begin position="79"/>
        <end position="100"/>
    </location>
</feature>
<dbReference type="InterPro" id="IPR044974">
    <property type="entry name" value="Disease_R_plants"/>
</dbReference>
<keyword evidence="1" id="KW-0433">Leucine-rich repeat</keyword>
<dbReference type="EnsemblPlants" id="QL04p036609:mrna">
    <property type="protein sequence ID" value="QL04p036609:mrna"/>
    <property type="gene ID" value="QL04p036609"/>
</dbReference>
<feature type="compositionally biased region" description="Polar residues" evidence="5">
    <location>
        <begin position="265"/>
        <end position="274"/>
    </location>
</feature>
<dbReference type="SUPFAM" id="SSF52200">
    <property type="entry name" value="Toll/Interleukin receptor TIR domain"/>
    <property type="match status" value="1"/>
</dbReference>
<keyword evidence="6" id="KW-0812">Transmembrane</keyword>
<dbReference type="Gene3D" id="3.40.50.300">
    <property type="entry name" value="P-loop containing nucleotide triphosphate hydrolases"/>
    <property type="match status" value="1"/>
</dbReference>
<feature type="domain" description="TIR" evidence="7">
    <location>
        <begin position="326"/>
        <end position="492"/>
    </location>
</feature>
<dbReference type="SUPFAM" id="SSF52540">
    <property type="entry name" value="P-loop containing nucleoside triphosphate hydrolases"/>
    <property type="match status" value="1"/>
</dbReference>
<dbReference type="InterPro" id="IPR036390">
    <property type="entry name" value="WH_DNA-bd_sf"/>
</dbReference>
<evidence type="ECO:0000259" key="7">
    <source>
        <dbReference type="PROSITE" id="PS50104"/>
    </source>
</evidence>
<dbReference type="Gene3D" id="3.40.50.10140">
    <property type="entry name" value="Toll/interleukin-1 receptor homology (TIR) domain"/>
    <property type="match status" value="1"/>
</dbReference>
<evidence type="ECO:0000256" key="1">
    <source>
        <dbReference type="ARBA" id="ARBA00022614"/>
    </source>
</evidence>
<dbReference type="FunCoup" id="A0A7N2LGS8">
    <property type="interactions" value="414"/>
</dbReference>
<dbReference type="SUPFAM" id="SSF52058">
    <property type="entry name" value="L domain-like"/>
    <property type="match status" value="1"/>
</dbReference>
<dbReference type="InterPro" id="IPR027417">
    <property type="entry name" value="P-loop_NTPase"/>
</dbReference>
<dbReference type="InParanoid" id="A0A7N2LGS8"/>
<dbReference type="Gene3D" id="1.10.8.430">
    <property type="entry name" value="Helical domain of apoptotic protease-activating factors"/>
    <property type="match status" value="1"/>
</dbReference>
<dbReference type="GO" id="GO:0007165">
    <property type="term" value="P:signal transduction"/>
    <property type="evidence" value="ECO:0007669"/>
    <property type="project" value="InterPro"/>
</dbReference>
<dbReference type="GO" id="GO:0043531">
    <property type="term" value="F:ADP binding"/>
    <property type="evidence" value="ECO:0007669"/>
    <property type="project" value="InterPro"/>
</dbReference>
<protein>
    <recommendedName>
        <fullName evidence="7">TIR domain-containing protein</fullName>
    </recommendedName>
</protein>
<dbReference type="SUPFAM" id="SSF46785">
    <property type="entry name" value="Winged helix' DNA-binding domain"/>
    <property type="match status" value="1"/>
</dbReference>
<dbReference type="PRINTS" id="PR00364">
    <property type="entry name" value="DISEASERSIST"/>
</dbReference>
<feature type="transmembrane region" description="Helical" evidence="6">
    <location>
        <begin position="39"/>
        <end position="62"/>
    </location>
</feature>
<accession>A0A7N2LGS8</accession>
<dbReference type="InterPro" id="IPR032675">
    <property type="entry name" value="LRR_dom_sf"/>
</dbReference>
<evidence type="ECO:0000313" key="9">
    <source>
        <dbReference type="Proteomes" id="UP000594261"/>
    </source>
</evidence>
<dbReference type="InterPro" id="IPR019186">
    <property type="entry name" value="Nucleolar_protein_12"/>
</dbReference>
<dbReference type="Gramene" id="QL04p036609:mrna">
    <property type="protein sequence ID" value="QL04p036609:mrna"/>
    <property type="gene ID" value="QL04p036609"/>
</dbReference>
<dbReference type="InterPro" id="IPR002182">
    <property type="entry name" value="NB-ARC"/>
</dbReference>
<dbReference type="Pfam" id="PF23282">
    <property type="entry name" value="WHD_ROQ1"/>
    <property type="match status" value="1"/>
</dbReference>
<dbReference type="Pfam" id="PF23286">
    <property type="entry name" value="LRR_13"/>
    <property type="match status" value="1"/>
</dbReference>
<proteinExistence type="predicted"/>
<evidence type="ECO:0000256" key="4">
    <source>
        <dbReference type="ARBA" id="ARBA00023027"/>
    </source>
</evidence>
<feature type="compositionally biased region" description="Polar residues" evidence="5">
    <location>
        <begin position="220"/>
        <end position="231"/>
    </location>
</feature>
<dbReference type="InterPro" id="IPR000157">
    <property type="entry name" value="TIR_dom"/>
</dbReference>
<sequence>MTNRQRQLGELSLSKKTFSLARPEWLRQVTTRVFVPSAAFPYFLLVVLIEATLFRGLFPLMWPGRLLAHSMRRDYVTGFDKRKKKRRKEANKQQEEAQRRKRIELRKKVQRAHTTCLANMARSSNGAAIELSEDNCTCPETEAEGSGIIAAPPPTGVVDVVVVVAGPCGGVCLPPSPPLYEDFQIYRIGDPDQALSFFNFFLLPFTVNFSFFLSSPSNHLPPQASSSTTSTDLHHKNHKNQNPPAPQESKPTSTDSVDPQAPISAASTDPQSTKPIPVDPQAPIFAAHTDSQASRPISYFILYQQIISMAFLTNEGASSSFSTPQWIYDVFLSFGEDTRKNFTGYLYEALCYQGFNTFIDNDLQKGEEISMELHKVIESSMISIVVFSKSFASSTWCMNELVKIFECRSNGQLVLPIFYKVNPSEIRKQDGEFGIALAEHEEKFKDDREKFQKWRKTLTEAANLSGFHYNDSCTKSEFEFIQRVIKEISSAKSNQLFVAKHPVGIDIRAEAIELLLDIESNDVCMVGICGSGGIGKTTISKVVYNSIANHFEGSCFLENVSEMSITNGGIIQLQEKLLSKVLQGRDLKVQNVFEGMNLIKKRLHGKKVLLILDDVEYSKDVENLLGDCNWFASGSRVIITTRDKYLLTSLGRDPQIYEVTKLSQCEARELFDRYAFQARKYGEDYSELAKQIICYANGLPLALKIIGSDLCGKDIHEWKSALEKYKNIPHEKIQEILKISYDGLEKIEKDIFLDIACFFKGYNKDDVVNILGSCDLYPEYGIRKLIDKCLITLEDSHLSMHDLLQQMGREIVQQESEQPEQRSRIWHFKDAHKLLTGNMGSNKIRGIMLRSPEPTKVALKANVFKRMKNLKFLIGNVHIGEDLEYLPDELRFLEWHEFPLSLSSKCCVPEELVALKMSKSNIILEKVFKQGFQYENLKMINLRSCEFITKLPDLCCPNLEKLDLQDCKNLINVHESIGFLEKLKVWTLRGCSQLQIPPNTLMLKSLGYFDLNNCSRLEKFSDIHPEMKCLKKLFLGHSGIRELPSSLLYLTELDTLELPCCRKLTKFLVIPSAELRPACNSFNNFLGPTGYLSLTKLDLTGCVRIKVELDSWMQADYFPILTDLVLDSTSIVTIPESISRFTRLQYLSIRYCRKLREIPRLPKSIRTVVALYCYRLDPQSSSRLWNQFGEILGILPNTVAEAARSFESKIHCLVLPAIEIPRWFKFNHHQSVGDSVSFLVGPKFSNLVVCIAFPSKDENSNMENHCFIDISINGVKQPFMDFVNYDHVWLIYGKVNISNPSEENRIKVEVRQMVQIRSKNTMRIYVECICCPASSMDQWAFNNGEEDSGHVGIRHRLQRRNHRPTHARHPQKHYLSRFGWLRIRFQLWKRSSKPWRR</sequence>
<dbReference type="PROSITE" id="PS50104">
    <property type="entry name" value="TIR"/>
    <property type="match status" value="1"/>
</dbReference>
<dbReference type="Proteomes" id="UP000594261">
    <property type="component" value="Chromosome 4"/>
</dbReference>
<keyword evidence="2" id="KW-0677">Repeat</keyword>